<sequence length="172" mass="19443">MKFIGKGSFTKCFLLDCGKRVQLVTCDPIKEAMAWGWFPDSPLFPKLSFVSLGVYEMDYLPSSRGLKGELEPGQWKLYKALRACFSKNVDVQKEDDLYQAWYDSFEICAEVHAGSHIGEAFRDLMEALDACANFGSDVTFEISPRNVRAVNGKLVLLDCFFLNSKLKEVKSK</sequence>
<organism evidence="1 2">
    <name type="scientific">Klebsiella phage vB_KpP_FBKp16</name>
    <dbReference type="NCBI Taxonomy" id="2801836"/>
    <lineage>
        <taxon>Viruses</taxon>
        <taxon>Duplodnaviria</taxon>
        <taxon>Heunggongvirae</taxon>
        <taxon>Uroviricota</taxon>
        <taxon>Caudoviricetes</taxon>
        <taxon>Autographivirales</taxon>
        <taxon>Autosignataviridae</taxon>
        <taxon>Molineuxvirinae</taxon>
        <taxon>Gansuvirus</taxon>
        <taxon>Gansuvirus FBKp16</taxon>
    </lineage>
</organism>
<gene>
    <name evidence="1" type="ORF">vBKpPFBKp16_010</name>
</gene>
<evidence type="ECO:0000313" key="1">
    <source>
        <dbReference type="EMBL" id="QQV91714.1"/>
    </source>
</evidence>
<keyword evidence="2" id="KW-1185">Reference proteome</keyword>
<accession>A0A7U0GAM7</accession>
<dbReference type="Proteomes" id="UP000596240">
    <property type="component" value="Segment"/>
</dbReference>
<proteinExistence type="predicted"/>
<evidence type="ECO:0000313" key="2">
    <source>
        <dbReference type="Proteomes" id="UP000596240"/>
    </source>
</evidence>
<dbReference type="EMBL" id="MW394389">
    <property type="protein sequence ID" value="QQV91714.1"/>
    <property type="molecule type" value="Genomic_DNA"/>
</dbReference>
<name>A0A7U0GAM7_9CAUD</name>
<reference evidence="1 2" key="1">
    <citation type="submission" date="2020-12" db="EMBL/GenBank/DDBJ databases">
        <title>Genomic characterization of four novel bacteriophages infecting Klebsiella pneumoniae.</title>
        <authorList>
            <person name="Estrada Bonilla B."/>
            <person name="Costa A.R."/>
            <person name="van Rossum T."/>
            <person name="Hagedoorn S."/>
            <person name="Wallinga H."/>
            <person name="Xiao M."/>
            <person name="Song W."/>
            <person name="Haas P.-J."/>
            <person name="Nobrega F.L."/>
            <person name="Brouns S.J.J."/>
        </authorList>
    </citation>
    <scope>NUCLEOTIDE SEQUENCE [LARGE SCALE GENOMIC DNA]</scope>
</reference>
<protein>
    <submittedName>
        <fullName evidence="1">Uncharacterized protein</fullName>
    </submittedName>
</protein>